<evidence type="ECO:0000313" key="1">
    <source>
        <dbReference type="EMBL" id="MQL72822.1"/>
    </source>
</evidence>
<sequence length="86" mass="9546">EIRHPEYHRAGASLEEPASIISGSGNVNATDVRLRRSNAGAAQVDDPLVDPCFNFVFEDVAVLQLMPYDLMIYAVVWRDASWRLAA</sequence>
<accession>A0A843TK74</accession>
<dbReference type="Proteomes" id="UP000652761">
    <property type="component" value="Unassembled WGS sequence"/>
</dbReference>
<reference evidence="1" key="1">
    <citation type="submission" date="2017-07" db="EMBL/GenBank/DDBJ databases">
        <title>Taro Niue Genome Assembly and Annotation.</title>
        <authorList>
            <person name="Atibalentja N."/>
            <person name="Keating K."/>
            <person name="Fields C.J."/>
        </authorList>
    </citation>
    <scope>NUCLEOTIDE SEQUENCE</scope>
    <source>
        <strain evidence="1">Niue_2</strain>
        <tissue evidence="1">Leaf</tissue>
    </source>
</reference>
<gene>
    <name evidence="1" type="ORF">Taro_005156</name>
</gene>
<evidence type="ECO:0000313" key="2">
    <source>
        <dbReference type="Proteomes" id="UP000652761"/>
    </source>
</evidence>
<proteinExistence type="predicted"/>
<protein>
    <submittedName>
        <fullName evidence="1">Uncharacterized protein</fullName>
    </submittedName>
</protein>
<dbReference type="EMBL" id="NMUH01000143">
    <property type="protein sequence ID" value="MQL72822.1"/>
    <property type="molecule type" value="Genomic_DNA"/>
</dbReference>
<organism evidence="1 2">
    <name type="scientific">Colocasia esculenta</name>
    <name type="common">Wild taro</name>
    <name type="synonym">Arum esculentum</name>
    <dbReference type="NCBI Taxonomy" id="4460"/>
    <lineage>
        <taxon>Eukaryota</taxon>
        <taxon>Viridiplantae</taxon>
        <taxon>Streptophyta</taxon>
        <taxon>Embryophyta</taxon>
        <taxon>Tracheophyta</taxon>
        <taxon>Spermatophyta</taxon>
        <taxon>Magnoliopsida</taxon>
        <taxon>Liliopsida</taxon>
        <taxon>Araceae</taxon>
        <taxon>Aroideae</taxon>
        <taxon>Colocasieae</taxon>
        <taxon>Colocasia</taxon>
    </lineage>
</organism>
<dbReference type="AlphaFoldDB" id="A0A843TK74"/>
<feature type="non-terminal residue" evidence="1">
    <location>
        <position position="86"/>
    </location>
</feature>
<name>A0A843TK74_COLES</name>
<keyword evidence="2" id="KW-1185">Reference proteome</keyword>
<comment type="caution">
    <text evidence="1">The sequence shown here is derived from an EMBL/GenBank/DDBJ whole genome shotgun (WGS) entry which is preliminary data.</text>
</comment>